<dbReference type="Proteomes" id="UP000758168">
    <property type="component" value="Unassembled WGS sequence"/>
</dbReference>
<keyword evidence="6" id="KW-1185">Reference proteome</keyword>
<comment type="caution">
    <text evidence="5">The sequence shown here is derived from an EMBL/GenBank/DDBJ whole genome shotgun (WGS) entry which is preliminary data.</text>
</comment>
<evidence type="ECO:0000256" key="1">
    <source>
        <dbReference type="SAM" id="MobiDB-lite"/>
    </source>
</evidence>
<feature type="transmembrane region" description="Helical" evidence="2">
    <location>
        <begin position="220"/>
        <end position="243"/>
    </location>
</feature>
<keyword evidence="2" id="KW-0812">Transmembrane</keyword>
<feature type="chain" id="PRO_5045284859" evidence="3">
    <location>
        <begin position="34"/>
        <end position="249"/>
    </location>
</feature>
<feature type="compositionally biased region" description="Gly residues" evidence="1">
    <location>
        <begin position="194"/>
        <end position="204"/>
    </location>
</feature>
<feature type="signal peptide" evidence="3">
    <location>
        <begin position="1"/>
        <end position="33"/>
    </location>
</feature>
<feature type="region of interest" description="Disordered" evidence="1">
    <location>
        <begin position="192"/>
        <end position="211"/>
    </location>
</feature>
<reference evidence="5 6" key="1">
    <citation type="submission" date="2021-03" db="EMBL/GenBank/DDBJ databases">
        <title>Sequencing the genomes of 1000 actinobacteria strains.</title>
        <authorList>
            <person name="Klenk H.-P."/>
        </authorList>
    </citation>
    <scope>NUCLEOTIDE SEQUENCE [LARGE SCALE GENOMIC DNA]</scope>
    <source>
        <strain evidence="5 6">DSM 12936</strain>
    </source>
</reference>
<evidence type="ECO:0000259" key="4">
    <source>
        <dbReference type="Pfam" id="PF07987"/>
    </source>
</evidence>
<dbReference type="InterPro" id="IPR012533">
    <property type="entry name" value="YcnI-copper_dom"/>
</dbReference>
<sequence length="249" mass="24617">MTPRSTARRPRTAALALAALTGGLLLTPLALPAADAHVRVVTDGTATAGGYGVLTLRVPNESDEASTTTVSVQLPQDTPFTSVRTRPVPGWTAAVQRAALPGPVEVGGATLTEAPRTVTWTADDDAAIGPDEYQDFALSVGPLPGAGEVLLPATQTYSDGEVVAWDEPVPASGEEPEHPAPVLVVAAAAEGGDAHGGTSTGPGTDGAAATTTAPDGAARWLGGVALAVAALAAGGAGVALGSARAGRRR</sequence>
<dbReference type="RefSeq" id="WP_210057117.1">
    <property type="nucleotide sequence ID" value="NZ_BAAAMH010000010.1"/>
</dbReference>
<proteinExistence type="predicted"/>
<feature type="domain" description="YncI copper-binding" evidence="4">
    <location>
        <begin position="37"/>
        <end position="185"/>
    </location>
</feature>
<dbReference type="Pfam" id="PF07987">
    <property type="entry name" value="DUF1775"/>
    <property type="match status" value="1"/>
</dbReference>
<dbReference type="InterPro" id="IPR038507">
    <property type="entry name" value="YcnI-like_sf"/>
</dbReference>
<dbReference type="Gene3D" id="2.60.40.2230">
    <property type="entry name" value="Uncharacterised protein YcnI-like PF07987, DUF1775"/>
    <property type="match status" value="1"/>
</dbReference>
<evidence type="ECO:0000256" key="3">
    <source>
        <dbReference type="SAM" id="SignalP"/>
    </source>
</evidence>
<gene>
    <name evidence="5" type="ORF">JOF54_002901</name>
</gene>
<evidence type="ECO:0000256" key="2">
    <source>
        <dbReference type="SAM" id="Phobius"/>
    </source>
</evidence>
<dbReference type="CDD" id="cd08545">
    <property type="entry name" value="YcnI_like"/>
    <property type="match status" value="1"/>
</dbReference>
<name>A0ABS4ZAG8_9ACTN</name>
<accession>A0ABS4ZAG8</accession>
<evidence type="ECO:0000313" key="5">
    <source>
        <dbReference type="EMBL" id="MBP2417979.1"/>
    </source>
</evidence>
<evidence type="ECO:0000313" key="6">
    <source>
        <dbReference type="Proteomes" id="UP000758168"/>
    </source>
</evidence>
<keyword evidence="2" id="KW-1133">Transmembrane helix</keyword>
<organism evidence="5 6">
    <name type="scientific">Microlunatus capsulatus</name>
    <dbReference type="NCBI Taxonomy" id="99117"/>
    <lineage>
        <taxon>Bacteria</taxon>
        <taxon>Bacillati</taxon>
        <taxon>Actinomycetota</taxon>
        <taxon>Actinomycetes</taxon>
        <taxon>Propionibacteriales</taxon>
        <taxon>Propionibacteriaceae</taxon>
        <taxon>Microlunatus</taxon>
    </lineage>
</organism>
<keyword evidence="2" id="KW-0472">Membrane</keyword>
<protein>
    <submittedName>
        <fullName evidence="5">Uncharacterized protein YcnI</fullName>
    </submittedName>
</protein>
<dbReference type="EMBL" id="JAGIOB010000001">
    <property type="protein sequence ID" value="MBP2417979.1"/>
    <property type="molecule type" value="Genomic_DNA"/>
</dbReference>
<keyword evidence="3" id="KW-0732">Signal</keyword>